<dbReference type="FunFam" id="3.30.2010.30:FF:000002">
    <property type="entry name" value="Putative aminopeptidase N"/>
    <property type="match status" value="1"/>
</dbReference>
<evidence type="ECO:0000256" key="8">
    <source>
        <dbReference type="ARBA" id="ARBA00022723"/>
    </source>
</evidence>
<gene>
    <name evidence="17" type="primary">pepN</name>
    <name evidence="17" type="ORF">PH603_10765</name>
</gene>
<evidence type="ECO:0000256" key="12">
    <source>
        <dbReference type="NCBIfam" id="TIGR02414"/>
    </source>
</evidence>
<dbReference type="InterPro" id="IPR045357">
    <property type="entry name" value="Aminopeptidase_N-like_N"/>
</dbReference>
<dbReference type="KEGG" id="gso:PH603_10765"/>
<evidence type="ECO:0000259" key="16">
    <source>
        <dbReference type="Pfam" id="PF17900"/>
    </source>
</evidence>
<keyword evidence="9 17" id="KW-0378">Hydrolase</keyword>
<evidence type="ECO:0000256" key="5">
    <source>
        <dbReference type="ARBA" id="ARBA00015611"/>
    </source>
</evidence>
<reference evidence="17" key="1">
    <citation type="submission" date="2023-01" db="EMBL/GenBank/DDBJ databases">
        <title>The genome sequence of Kordiimonadaceae bacterium 6D33.</title>
        <authorList>
            <person name="Liu Y."/>
        </authorList>
    </citation>
    <scope>NUCLEOTIDE SEQUENCE</scope>
    <source>
        <strain evidence="17">6D33</strain>
    </source>
</reference>
<dbReference type="GO" id="GO:0016285">
    <property type="term" value="F:alanyl aminopeptidase activity"/>
    <property type="evidence" value="ECO:0007669"/>
    <property type="project" value="UniProtKB-EC"/>
</dbReference>
<dbReference type="Gene3D" id="3.30.2010.30">
    <property type="match status" value="1"/>
</dbReference>
<name>A0AAE9XQF0_9PROT</name>
<keyword evidence="7" id="KW-0645">Protease</keyword>
<dbReference type="PANTHER" id="PTHR46322">
    <property type="entry name" value="PUROMYCIN-SENSITIVE AMINOPEPTIDASE"/>
    <property type="match status" value="1"/>
</dbReference>
<keyword evidence="8" id="KW-0479">Metal-binding</keyword>
<dbReference type="Gene3D" id="2.60.40.1730">
    <property type="entry name" value="tricorn interacting facor f3 domain"/>
    <property type="match status" value="1"/>
</dbReference>
<proteinExistence type="inferred from homology"/>
<comment type="similarity">
    <text evidence="3">Belongs to the peptidase M1 family.</text>
</comment>
<dbReference type="FunFam" id="1.10.390.10:FF:000002">
    <property type="entry name" value="Aminopeptidase N"/>
    <property type="match status" value="1"/>
</dbReference>
<evidence type="ECO:0000256" key="2">
    <source>
        <dbReference type="ARBA" id="ARBA00001947"/>
    </source>
</evidence>
<dbReference type="CDD" id="cd09600">
    <property type="entry name" value="M1_APN"/>
    <property type="match status" value="1"/>
</dbReference>
<organism evidence="17 18">
    <name type="scientific">Gimibacter soli</name>
    <dbReference type="NCBI Taxonomy" id="3024400"/>
    <lineage>
        <taxon>Bacteria</taxon>
        <taxon>Pseudomonadati</taxon>
        <taxon>Pseudomonadota</taxon>
        <taxon>Alphaproteobacteria</taxon>
        <taxon>Kordiimonadales</taxon>
        <taxon>Temperatibacteraceae</taxon>
        <taxon>Gimibacter</taxon>
    </lineage>
</organism>
<evidence type="ECO:0000256" key="6">
    <source>
        <dbReference type="ARBA" id="ARBA00022438"/>
    </source>
</evidence>
<evidence type="ECO:0000256" key="10">
    <source>
        <dbReference type="ARBA" id="ARBA00022833"/>
    </source>
</evidence>
<dbReference type="PANTHER" id="PTHR46322:SF1">
    <property type="entry name" value="PUROMYCIN-SENSITIVE AMINOPEPTIDASE"/>
    <property type="match status" value="1"/>
</dbReference>
<feature type="domain" description="Aminopeptidase N-like N-terminal" evidence="16">
    <location>
        <begin position="105"/>
        <end position="198"/>
    </location>
</feature>
<dbReference type="Proteomes" id="UP001217500">
    <property type="component" value="Chromosome"/>
</dbReference>
<dbReference type="InterPro" id="IPR042097">
    <property type="entry name" value="Aminopeptidase_N-like_N_sf"/>
</dbReference>
<feature type="domain" description="Peptidase M1 alanyl aminopeptidase Ig-like fold" evidence="14">
    <location>
        <begin position="456"/>
        <end position="557"/>
    </location>
</feature>
<evidence type="ECO:0000256" key="3">
    <source>
        <dbReference type="ARBA" id="ARBA00010136"/>
    </source>
</evidence>
<keyword evidence="10" id="KW-0862">Zinc</keyword>
<keyword evidence="18" id="KW-1185">Reference proteome</keyword>
<dbReference type="GO" id="GO:0008237">
    <property type="term" value="F:metallopeptidase activity"/>
    <property type="evidence" value="ECO:0007669"/>
    <property type="project" value="UniProtKB-UniRule"/>
</dbReference>
<dbReference type="GO" id="GO:0006508">
    <property type="term" value="P:proteolysis"/>
    <property type="evidence" value="ECO:0007669"/>
    <property type="project" value="UniProtKB-UniRule"/>
</dbReference>
<dbReference type="NCBIfam" id="TIGR02414">
    <property type="entry name" value="pepN_proteo"/>
    <property type="match status" value="1"/>
</dbReference>
<comment type="cofactor">
    <cofactor evidence="2">
        <name>Zn(2+)</name>
        <dbReference type="ChEBI" id="CHEBI:29105"/>
    </cofactor>
</comment>
<feature type="domain" description="Peptidase M1 alanyl aminopeptidase C-terminal" evidence="15">
    <location>
        <begin position="562"/>
        <end position="882"/>
    </location>
</feature>
<evidence type="ECO:0000256" key="1">
    <source>
        <dbReference type="ARBA" id="ARBA00000098"/>
    </source>
</evidence>
<dbReference type="AlphaFoldDB" id="A0AAE9XQF0"/>
<evidence type="ECO:0000259" key="15">
    <source>
        <dbReference type="Pfam" id="PF17432"/>
    </source>
</evidence>
<evidence type="ECO:0000256" key="11">
    <source>
        <dbReference type="ARBA" id="ARBA00023049"/>
    </source>
</evidence>
<dbReference type="Pfam" id="PF17900">
    <property type="entry name" value="Peptidase_M1_N"/>
    <property type="match status" value="1"/>
</dbReference>
<comment type="catalytic activity">
    <reaction evidence="1">
        <text>Release of an N-terminal amino acid, Xaa-|-Yaa- from a peptide, amide or arylamide. Xaa is preferably Ala, but may be most amino acids including Pro (slow action). When a terminal hydrophobic residue is followed by a prolyl residue, the two may be released as an intact Xaa-Pro dipeptide.</text>
        <dbReference type="EC" id="3.4.11.2"/>
    </reaction>
</comment>
<dbReference type="Gene3D" id="1.25.50.10">
    <property type="entry name" value="Peptidase M1, alanyl aminopeptidase, C-terminal domain"/>
    <property type="match status" value="1"/>
</dbReference>
<sequence>MMDQAVRNGTEAQAEHKVEIFLADYEPPKTVVTDIRLVFCLFDTHADITATSTFTRNGDLAAPMVLDAGDMLEIVSVKLDGVAARHSRGKRTLTVEGAGAGGTLEIVTRIKPQDNTKLEGLYRSGGMFCTQCEAEGFRQITAFPDRPDVMARYAVRIEADKASCPVLLSNGNPVASGGLGEGRHFAEWEDPFPKPSYLFALVAGDLGHITDHFTTASGRRVTLNIYADPRDLDKCDHAMESLKRSMRWDEEVYGLEYDLDLFNIVAVGDFNMGAMENKGLNVFNTKCVLASPETATDRDYDSVEGIIGHEYFHNWTGNRVTCRDWFQLSLKEGLTVFRDQEFSADMGSRAVKRLDDVRILRSHQFPEDGGPLAHPVRPDRYVEINNFYTVTVYNKGAEVIRMMHRLIGAEAFRKGMDLYFARHDGQAVTCDDFAAAMADASGKDLSQFKRWYSQAGTPVLSVSRARTGNDVIVTIEQETAPTPGQPVKEPFHMPFLMGWVATDGQAITPVVTGGDWREDGCLLEVREGRQSFTFKDVPEGAVPSLLRGFSAPVRLKSDLTREDLAFLLRYDSDPFARWEAAQTLARDQVLGVTAALIEGRNAPADTPFSDAVESLFADKALDPAFLAELLTLPGEVELGQMMEVLEPGHLHEAREATLNDLATRYEAEMRARYDSLRPKGGYKQDGAARAARRLANLLLQFLARRPGGDALVKAHYEAADNMTDRIAALSAVSDSDFACRGAILADFYERSKDEPLVLDKWFAVQATSRRGDTVQKVRELSRHPAFTLKNPNRLRSLVSSFTMLNQAGFHDPSGQGYRFLAETILAVDKINPLIAARLVAPLGRWARVEPARQAMMLDSLRFILDEPKLSDDVRELAAKSLKG</sequence>
<dbReference type="RefSeq" id="WP_289502532.1">
    <property type="nucleotide sequence ID" value="NZ_CP116805.1"/>
</dbReference>
<dbReference type="InterPro" id="IPR001930">
    <property type="entry name" value="Peptidase_M1"/>
</dbReference>
<dbReference type="EMBL" id="CP116805">
    <property type="protein sequence ID" value="WCL53020.1"/>
    <property type="molecule type" value="Genomic_DNA"/>
</dbReference>
<evidence type="ECO:0000313" key="17">
    <source>
        <dbReference type="EMBL" id="WCL53020.1"/>
    </source>
</evidence>
<evidence type="ECO:0000256" key="4">
    <source>
        <dbReference type="ARBA" id="ARBA00012564"/>
    </source>
</evidence>
<evidence type="ECO:0000259" key="14">
    <source>
        <dbReference type="Pfam" id="PF11940"/>
    </source>
</evidence>
<dbReference type="SUPFAM" id="SSF63737">
    <property type="entry name" value="Leukotriene A4 hydrolase N-terminal domain"/>
    <property type="match status" value="1"/>
</dbReference>
<dbReference type="GO" id="GO:0008270">
    <property type="term" value="F:zinc ion binding"/>
    <property type="evidence" value="ECO:0007669"/>
    <property type="project" value="InterPro"/>
</dbReference>
<dbReference type="InterPro" id="IPR027268">
    <property type="entry name" value="Peptidase_M4/M1_CTD_sf"/>
</dbReference>
<dbReference type="Gene3D" id="1.10.390.10">
    <property type="entry name" value="Neutral Protease Domain 2"/>
    <property type="match status" value="1"/>
</dbReference>
<evidence type="ECO:0000313" key="18">
    <source>
        <dbReference type="Proteomes" id="UP001217500"/>
    </source>
</evidence>
<accession>A0AAE9XQF0</accession>
<dbReference type="PRINTS" id="PR00756">
    <property type="entry name" value="ALADIPTASE"/>
</dbReference>
<dbReference type="InterPro" id="IPR024601">
    <property type="entry name" value="Peptidase_M1_pepN_C"/>
</dbReference>
<protein>
    <recommendedName>
        <fullName evidence="5 12">Aminopeptidase N</fullName>
        <ecNumber evidence="4 12">3.4.11.2</ecNumber>
    </recommendedName>
</protein>
<evidence type="ECO:0000256" key="7">
    <source>
        <dbReference type="ARBA" id="ARBA00022670"/>
    </source>
</evidence>
<evidence type="ECO:0000259" key="13">
    <source>
        <dbReference type="Pfam" id="PF01433"/>
    </source>
</evidence>
<dbReference type="EC" id="3.4.11.2" evidence="4 12"/>
<dbReference type="InterPro" id="IPR012779">
    <property type="entry name" value="Peptidase_M1_pepN"/>
</dbReference>
<dbReference type="Pfam" id="PF11940">
    <property type="entry name" value="DUF3458"/>
    <property type="match status" value="1"/>
</dbReference>
<dbReference type="SUPFAM" id="SSF55486">
    <property type="entry name" value="Metalloproteases ('zincins'), catalytic domain"/>
    <property type="match status" value="1"/>
</dbReference>
<dbReference type="InterPro" id="IPR014782">
    <property type="entry name" value="Peptidase_M1_dom"/>
</dbReference>
<dbReference type="Pfam" id="PF01433">
    <property type="entry name" value="Peptidase_M1"/>
    <property type="match status" value="1"/>
</dbReference>
<feature type="domain" description="Peptidase M1 membrane alanine aminopeptidase" evidence="13">
    <location>
        <begin position="238"/>
        <end position="451"/>
    </location>
</feature>
<keyword evidence="11" id="KW-0482">Metalloprotease</keyword>
<evidence type="ECO:0000256" key="9">
    <source>
        <dbReference type="ARBA" id="ARBA00022801"/>
    </source>
</evidence>
<dbReference type="Pfam" id="PF17432">
    <property type="entry name" value="DUF3458_C"/>
    <property type="match status" value="1"/>
</dbReference>
<keyword evidence="6 17" id="KW-0031">Aminopeptidase</keyword>
<dbReference type="InterPro" id="IPR037144">
    <property type="entry name" value="Peptidase_M1_pepN_C_sf"/>
</dbReference>
<dbReference type="InterPro" id="IPR038438">
    <property type="entry name" value="PepN_Ig-like_sf"/>
</dbReference>
<dbReference type="InterPro" id="IPR035414">
    <property type="entry name" value="Peptidase_M1_pepN_Ig-like"/>
</dbReference>
<dbReference type="Gene3D" id="2.60.40.1840">
    <property type="match status" value="1"/>
</dbReference>